<feature type="chain" id="PRO_5026657931" description="Haem-binding uptake, Tiki superfamily, ChaN" evidence="1">
    <location>
        <begin position="31"/>
        <end position="276"/>
    </location>
</feature>
<evidence type="ECO:0000256" key="1">
    <source>
        <dbReference type="SAM" id="SignalP"/>
    </source>
</evidence>
<dbReference type="InParanoid" id="A0A6M4H518"/>
<dbReference type="Proteomes" id="UP000503096">
    <property type="component" value="Chromosome"/>
</dbReference>
<protein>
    <recommendedName>
        <fullName evidence="4">Haem-binding uptake, Tiki superfamily, ChaN</fullName>
    </recommendedName>
</protein>
<dbReference type="KEGG" id="upl:DSM104440_01551"/>
<evidence type="ECO:0008006" key="4">
    <source>
        <dbReference type="Google" id="ProtNLM"/>
    </source>
</evidence>
<evidence type="ECO:0000313" key="3">
    <source>
        <dbReference type="Proteomes" id="UP000503096"/>
    </source>
</evidence>
<proteinExistence type="predicted"/>
<reference evidence="2 3" key="1">
    <citation type="submission" date="2020-04" db="EMBL/GenBank/DDBJ databases">
        <title>Usitatibacter rugosus gen. nov., sp. nov. and Usitatibacter palustris sp. nov., novel members of Usitatibacteraceae fam. nov. within the order Nitrosomonadales isolated from soil.</title>
        <authorList>
            <person name="Huber K.J."/>
            <person name="Neumann-Schaal M."/>
            <person name="Geppert A."/>
            <person name="Luckner M."/>
            <person name="Wanner G."/>
            <person name="Overmann J."/>
        </authorList>
    </citation>
    <scope>NUCLEOTIDE SEQUENCE [LARGE SCALE GENOMIC DNA]</scope>
    <source>
        <strain evidence="2 3">Swamp67</strain>
    </source>
</reference>
<dbReference type="AlphaFoldDB" id="A0A6M4H518"/>
<name>A0A6M4H518_9PROT</name>
<accession>A0A6M4H518</accession>
<keyword evidence="3" id="KW-1185">Reference proteome</keyword>
<dbReference type="RefSeq" id="WP_171161468.1">
    <property type="nucleotide sequence ID" value="NZ_CP053073.1"/>
</dbReference>
<dbReference type="PROSITE" id="PS51257">
    <property type="entry name" value="PROKAR_LIPOPROTEIN"/>
    <property type="match status" value="1"/>
</dbReference>
<feature type="signal peptide" evidence="1">
    <location>
        <begin position="1"/>
        <end position="30"/>
    </location>
</feature>
<keyword evidence="1" id="KW-0732">Signal</keyword>
<evidence type="ECO:0000313" key="2">
    <source>
        <dbReference type="EMBL" id="QJR14741.1"/>
    </source>
</evidence>
<sequence>MSRSFLHGCALAVGALVLASCADTSPVHQAAPPCCQTQLPTLHIEQGSGGALLYIGTRHTADPTDPQIEEIARLAREFRPTLVLNEGGNPPVSGLTARDDVVRSFGEMGFARWIASQAKLPANSVDPEWADEIAHVVSKHSPQVAKVFYAVRAVPGFRRNQDTASIEERVDRYLSVPRMAAVGGPPRTSTELAPLLLAMAPGPGDWREATVEWTSPWEKLSVLNDVARTSTQFREEYMVRTIVEAVGNRERVLVVTGRSHLEATRGAIESALRRAH</sequence>
<organism evidence="2 3">
    <name type="scientific">Usitatibacter palustris</name>
    <dbReference type="NCBI Taxonomy" id="2732487"/>
    <lineage>
        <taxon>Bacteria</taxon>
        <taxon>Pseudomonadati</taxon>
        <taxon>Pseudomonadota</taxon>
        <taxon>Betaproteobacteria</taxon>
        <taxon>Nitrosomonadales</taxon>
        <taxon>Usitatibacteraceae</taxon>
        <taxon>Usitatibacter</taxon>
    </lineage>
</organism>
<dbReference type="EMBL" id="CP053073">
    <property type="protein sequence ID" value="QJR14741.1"/>
    <property type="molecule type" value="Genomic_DNA"/>
</dbReference>
<gene>
    <name evidence="2" type="ORF">DSM104440_01551</name>
</gene>